<keyword evidence="2" id="KW-1185">Reference proteome</keyword>
<dbReference type="HOGENOM" id="CLU_2085520_0_0_1"/>
<evidence type="ECO:0000313" key="2">
    <source>
        <dbReference type="Proteomes" id="UP000053647"/>
    </source>
</evidence>
<protein>
    <submittedName>
        <fullName evidence="1">Unplaced genomic scaffold PAXINscaffold_18, whole genome shotgun sequence</fullName>
    </submittedName>
</protein>
<name>A0A0C9TX71_PAXIN</name>
<accession>A0A0C9TX71</accession>
<dbReference type="Proteomes" id="UP000053647">
    <property type="component" value="Unassembled WGS sequence"/>
</dbReference>
<dbReference type="EMBL" id="KN819340">
    <property type="protein sequence ID" value="KIJ14868.1"/>
    <property type="molecule type" value="Genomic_DNA"/>
</dbReference>
<sequence length="117" mass="13053">MFEGGETLSDLTYVEEVLPSAQRYQPLSEQPRLLLKPTAKKTVKLIVRPWEKAKTSSTCHLGLRVDDTDNTGNDSDSPATELDAEAELSALKKTWHSPVYSLFKLDAVSTRWSQCSP</sequence>
<gene>
    <name evidence="1" type="ORF">PAXINDRAFT_12441</name>
</gene>
<organism evidence="1 2">
    <name type="scientific">Paxillus involutus ATCC 200175</name>
    <dbReference type="NCBI Taxonomy" id="664439"/>
    <lineage>
        <taxon>Eukaryota</taxon>
        <taxon>Fungi</taxon>
        <taxon>Dikarya</taxon>
        <taxon>Basidiomycota</taxon>
        <taxon>Agaricomycotina</taxon>
        <taxon>Agaricomycetes</taxon>
        <taxon>Agaricomycetidae</taxon>
        <taxon>Boletales</taxon>
        <taxon>Paxilineae</taxon>
        <taxon>Paxillaceae</taxon>
        <taxon>Paxillus</taxon>
    </lineage>
</organism>
<proteinExistence type="predicted"/>
<dbReference type="AlphaFoldDB" id="A0A0C9TX71"/>
<evidence type="ECO:0000313" key="1">
    <source>
        <dbReference type="EMBL" id="KIJ14868.1"/>
    </source>
</evidence>
<reference evidence="1 2" key="1">
    <citation type="submission" date="2014-06" db="EMBL/GenBank/DDBJ databases">
        <authorList>
            <consortium name="DOE Joint Genome Institute"/>
            <person name="Kuo A."/>
            <person name="Kohler A."/>
            <person name="Nagy L.G."/>
            <person name="Floudas D."/>
            <person name="Copeland A."/>
            <person name="Barry K.W."/>
            <person name="Cichocki N."/>
            <person name="Veneault-Fourrey C."/>
            <person name="LaButti K."/>
            <person name="Lindquist E.A."/>
            <person name="Lipzen A."/>
            <person name="Lundell T."/>
            <person name="Morin E."/>
            <person name="Murat C."/>
            <person name="Sun H."/>
            <person name="Tunlid A."/>
            <person name="Henrissat B."/>
            <person name="Grigoriev I.V."/>
            <person name="Hibbett D.S."/>
            <person name="Martin F."/>
            <person name="Nordberg H.P."/>
            <person name="Cantor M.N."/>
            <person name="Hua S.X."/>
        </authorList>
    </citation>
    <scope>NUCLEOTIDE SEQUENCE [LARGE SCALE GENOMIC DNA]</scope>
    <source>
        <strain evidence="1 2">ATCC 200175</strain>
    </source>
</reference>
<reference evidence="2" key="2">
    <citation type="submission" date="2015-01" db="EMBL/GenBank/DDBJ databases">
        <title>Evolutionary Origins and Diversification of the Mycorrhizal Mutualists.</title>
        <authorList>
            <consortium name="DOE Joint Genome Institute"/>
            <consortium name="Mycorrhizal Genomics Consortium"/>
            <person name="Kohler A."/>
            <person name="Kuo A."/>
            <person name="Nagy L.G."/>
            <person name="Floudas D."/>
            <person name="Copeland A."/>
            <person name="Barry K.W."/>
            <person name="Cichocki N."/>
            <person name="Veneault-Fourrey C."/>
            <person name="LaButti K."/>
            <person name="Lindquist E.A."/>
            <person name="Lipzen A."/>
            <person name="Lundell T."/>
            <person name="Morin E."/>
            <person name="Murat C."/>
            <person name="Riley R."/>
            <person name="Ohm R."/>
            <person name="Sun H."/>
            <person name="Tunlid A."/>
            <person name="Henrissat B."/>
            <person name="Grigoriev I.V."/>
            <person name="Hibbett D.S."/>
            <person name="Martin F."/>
        </authorList>
    </citation>
    <scope>NUCLEOTIDE SEQUENCE [LARGE SCALE GENOMIC DNA]</scope>
    <source>
        <strain evidence="2">ATCC 200175</strain>
    </source>
</reference>